<protein>
    <recommendedName>
        <fullName evidence="2">Response regulatory domain-containing protein</fullName>
    </recommendedName>
</protein>
<feature type="domain" description="Response regulatory" evidence="2">
    <location>
        <begin position="5"/>
        <end position="117"/>
    </location>
</feature>
<reference evidence="3 4" key="1">
    <citation type="submission" date="2018-06" db="EMBL/GenBank/DDBJ databases">
        <title>Spirosoma sp. HMF3257 Genome sequencing and assembly.</title>
        <authorList>
            <person name="Kang H."/>
            <person name="Cha I."/>
            <person name="Kim H."/>
            <person name="Kang J."/>
            <person name="Joh K."/>
        </authorList>
    </citation>
    <scope>NUCLEOTIDE SEQUENCE [LARGE SCALE GENOMIC DNA]</scope>
    <source>
        <strain evidence="3 4">HMF3257</strain>
    </source>
</reference>
<dbReference type="SUPFAM" id="SSF52172">
    <property type="entry name" value="CheY-like"/>
    <property type="match status" value="1"/>
</dbReference>
<keyword evidence="4" id="KW-1185">Reference proteome</keyword>
<feature type="modified residue" description="4-aspartylphosphate" evidence="1">
    <location>
        <position position="55"/>
    </location>
</feature>
<dbReference type="Pfam" id="PF00072">
    <property type="entry name" value="Response_reg"/>
    <property type="match status" value="1"/>
</dbReference>
<dbReference type="InterPro" id="IPR001789">
    <property type="entry name" value="Sig_transdc_resp-reg_receiver"/>
</dbReference>
<accession>A0A327NRP0</accession>
<dbReference type="EMBL" id="QLII01000001">
    <property type="protein sequence ID" value="RAI78020.1"/>
    <property type="molecule type" value="Genomic_DNA"/>
</dbReference>
<name>A0A327NRP0_9BACT</name>
<evidence type="ECO:0000256" key="1">
    <source>
        <dbReference type="PROSITE-ProRule" id="PRU00169"/>
    </source>
</evidence>
<dbReference type="RefSeq" id="WP_111349301.1">
    <property type="nucleotide sequence ID" value="NZ_QLII01000001.1"/>
</dbReference>
<dbReference type="Gene3D" id="3.40.50.2300">
    <property type="match status" value="1"/>
</dbReference>
<sequence>MNQFNTLIIEDDPIWLYRLQQMFTQLNLGPTRSATTLTQARQLIEEQLPDLVIADIVLPDGLSFELFLLNFKQLPVIFQTNFAREEFLMKAIRMPNIGFLVKPFEPFNLRASVELLISRMPYKPVSPQQVYL</sequence>
<proteinExistence type="predicted"/>
<dbReference type="OrthoDB" id="940990at2"/>
<keyword evidence="1" id="KW-0597">Phosphoprotein</keyword>
<evidence type="ECO:0000313" key="4">
    <source>
        <dbReference type="Proteomes" id="UP000249016"/>
    </source>
</evidence>
<comment type="caution">
    <text evidence="3">The sequence shown here is derived from an EMBL/GenBank/DDBJ whole genome shotgun (WGS) entry which is preliminary data.</text>
</comment>
<dbReference type="Proteomes" id="UP000249016">
    <property type="component" value="Unassembled WGS sequence"/>
</dbReference>
<gene>
    <name evidence="3" type="ORF">HMF3257_35080</name>
</gene>
<evidence type="ECO:0000259" key="2">
    <source>
        <dbReference type="PROSITE" id="PS50110"/>
    </source>
</evidence>
<dbReference type="InterPro" id="IPR011006">
    <property type="entry name" value="CheY-like_superfamily"/>
</dbReference>
<dbReference type="PROSITE" id="PS50110">
    <property type="entry name" value="RESPONSE_REGULATORY"/>
    <property type="match status" value="1"/>
</dbReference>
<evidence type="ECO:0000313" key="3">
    <source>
        <dbReference type="EMBL" id="RAI78020.1"/>
    </source>
</evidence>
<dbReference type="GO" id="GO:0000160">
    <property type="term" value="P:phosphorelay signal transduction system"/>
    <property type="evidence" value="ECO:0007669"/>
    <property type="project" value="InterPro"/>
</dbReference>
<dbReference type="SMART" id="SM00448">
    <property type="entry name" value="REC"/>
    <property type="match status" value="1"/>
</dbReference>
<dbReference type="AlphaFoldDB" id="A0A327NRP0"/>
<organism evidence="3 4">
    <name type="scientific">Spirosoma telluris</name>
    <dbReference type="NCBI Taxonomy" id="2183553"/>
    <lineage>
        <taxon>Bacteria</taxon>
        <taxon>Pseudomonadati</taxon>
        <taxon>Bacteroidota</taxon>
        <taxon>Cytophagia</taxon>
        <taxon>Cytophagales</taxon>
        <taxon>Cytophagaceae</taxon>
        <taxon>Spirosoma</taxon>
    </lineage>
</organism>